<evidence type="ECO:0000313" key="2">
    <source>
        <dbReference type="EMBL" id="CAG7656445.1"/>
    </source>
</evidence>
<evidence type="ECO:0008006" key="4">
    <source>
        <dbReference type="Google" id="ProtNLM"/>
    </source>
</evidence>
<dbReference type="Pfam" id="PF06182">
    <property type="entry name" value="ABC2_membrane_6"/>
    <property type="match status" value="1"/>
</dbReference>
<dbReference type="Proteomes" id="UP000730618">
    <property type="component" value="Unassembled WGS sequence"/>
</dbReference>
<feature type="transmembrane region" description="Helical" evidence="1">
    <location>
        <begin position="55"/>
        <end position="72"/>
    </location>
</feature>
<keyword evidence="3" id="KW-1185">Reference proteome</keyword>
<dbReference type="RefSeq" id="WP_218102617.1">
    <property type="nucleotide sequence ID" value="NZ_CAJVCE010000030.1"/>
</dbReference>
<dbReference type="InterPro" id="IPR010390">
    <property type="entry name" value="ABC-2_transporter-like"/>
</dbReference>
<dbReference type="PANTHER" id="PTHR36833">
    <property type="entry name" value="SLR0610 PROTEIN-RELATED"/>
    <property type="match status" value="1"/>
</dbReference>
<name>A0ABN7TUL1_9BACL</name>
<feature type="transmembrane region" description="Helical" evidence="1">
    <location>
        <begin position="197"/>
        <end position="216"/>
    </location>
</feature>
<proteinExistence type="predicted"/>
<organism evidence="2 3">
    <name type="scientific">Paenibacillus allorhizosphaerae</name>
    <dbReference type="NCBI Taxonomy" id="2849866"/>
    <lineage>
        <taxon>Bacteria</taxon>
        <taxon>Bacillati</taxon>
        <taxon>Bacillota</taxon>
        <taxon>Bacilli</taxon>
        <taxon>Bacillales</taxon>
        <taxon>Paenibacillaceae</taxon>
        <taxon>Paenibacillus</taxon>
    </lineage>
</organism>
<comment type="caution">
    <text evidence="2">The sequence shown here is derived from an EMBL/GenBank/DDBJ whole genome shotgun (WGS) entry which is preliminary data.</text>
</comment>
<keyword evidence="1" id="KW-1133">Transmembrane helix</keyword>
<dbReference type="EMBL" id="CAJVCE010000030">
    <property type="protein sequence ID" value="CAG7656445.1"/>
    <property type="molecule type" value="Genomic_DNA"/>
</dbReference>
<feature type="transmembrane region" description="Helical" evidence="1">
    <location>
        <begin position="115"/>
        <end position="132"/>
    </location>
</feature>
<feature type="transmembrane region" description="Helical" evidence="1">
    <location>
        <begin position="20"/>
        <end position="43"/>
    </location>
</feature>
<protein>
    <recommendedName>
        <fullName evidence="4">ABC transporter permease</fullName>
    </recommendedName>
</protein>
<gene>
    <name evidence="2" type="ORF">PAECIP111802_06402</name>
</gene>
<sequence>MSLYMKYVSILLKSQLQYRTSFWLLTLGQCLTPFTVFAGLYFMFARFGQLKGWEFFEVALLFAVIGMAYSLSECFSRGFDSFSSLVAGGGFDRLLVRPRNTALQVLGSRFEFNRVGRLLQSAIILVWALYHLPVEWSLAKAVTLLFMIAGGIGIFSGIFILTATLCFWTIQGLEIANILTDGGREMAQYPLNIYRKWVMVFFTFIIPFGCVSYLPLQYILDKVQGSAIVYMMMPLAGILFLVPCLLVWHIGVRHYRSTGS</sequence>
<reference evidence="2 3" key="1">
    <citation type="submission" date="2021-06" db="EMBL/GenBank/DDBJ databases">
        <authorList>
            <person name="Criscuolo A."/>
        </authorList>
    </citation>
    <scope>NUCLEOTIDE SEQUENCE [LARGE SCALE GENOMIC DNA]</scope>
    <source>
        <strain evidence="3">CIP 111802</strain>
    </source>
</reference>
<accession>A0ABN7TUL1</accession>
<keyword evidence="1" id="KW-0812">Transmembrane</keyword>
<feature type="transmembrane region" description="Helical" evidence="1">
    <location>
        <begin position="228"/>
        <end position="250"/>
    </location>
</feature>
<evidence type="ECO:0000256" key="1">
    <source>
        <dbReference type="SAM" id="Phobius"/>
    </source>
</evidence>
<feature type="transmembrane region" description="Helical" evidence="1">
    <location>
        <begin position="144"/>
        <end position="170"/>
    </location>
</feature>
<keyword evidence="1" id="KW-0472">Membrane</keyword>
<evidence type="ECO:0000313" key="3">
    <source>
        <dbReference type="Proteomes" id="UP000730618"/>
    </source>
</evidence>
<dbReference type="PANTHER" id="PTHR36833:SF1">
    <property type="entry name" value="INTEGRAL MEMBRANE TRANSPORT PROTEIN"/>
    <property type="match status" value="1"/>
</dbReference>